<evidence type="ECO:0000256" key="3">
    <source>
        <dbReference type="ARBA" id="ARBA00022729"/>
    </source>
</evidence>
<sequence length="500" mass="54402">MFERTILTFFLATVVLAPRPTAAALAAEGGTSVTTSTLQQAVLPPGRAIESSIRLGSGTIQYKSAVQMVPVRDENGSMIAQVVTTVYLAANRKPSQRPVTFVFNGGPGAASVFLNFGALGPLRIQFGATGDTPSDRIVLRDNPGTWLDFTDLVFVDPVGTGYSHSFLGQEETQKKFWGNAQDVEYLARVIADWLISNNRLSSPKYLAGESHSGYRLPRITRLLQTRIGIGVKGLILISPILDSAQDFTGDLAPMPWVVHLPSMAAAHLETLGQLDATHMRPIIDYALGDYLVGLVKGRTDPAAMATMADKVSRLTGLNRTFVEESGARIDPQVYVRELHRRAGRLGSGMDSNLTFVDPFPYASTGGNDDPLIEAVVPPATSAIVDFYQRKLGWEVDADYQALSRDANNAWDEGQETQFESYTDLRKAVSLDPGLRVLIAHGWDDLSCPFLASEMLIDHLPAGEDPGQVRVVEYPGGHMFYSRQQSLMALHHDAAALYAAH</sequence>
<dbReference type="SUPFAM" id="SSF53474">
    <property type="entry name" value="alpha/beta-Hydrolases"/>
    <property type="match status" value="1"/>
</dbReference>
<feature type="chain" id="PRO_5031344149" evidence="6">
    <location>
        <begin position="27"/>
        <end position="500"/>
    </location>
</feature>
<evidence type="ECO:0000256" key="5">
    <source>
        <dbReference type="ARBA" id="ARBA00023180"/>
    </source>
</evidence>
<dbReference type="PANTHER" id="PTHR11802">
    <property type="entry name" value="SERINE PROTEASE FAMILY S10 SERINE CARBOXYPEPTIDASE"/>
    <property type="match status" value="1"/>
</dbReference>
<keyword evidence="8" id="KW-1185">Reference proteome</keyword>
<evidence type="ECO:0000256" key="6">
    <source>
        <dbReference type="SAM" id="SignalP"/>
    </source>
</evidence>
<comment type="caution">
    <text evidence="7">The sequence shown here is derived from an EMBL/GenBank/DDBJ whole genome shotgun (WGS) entry which is preliminary data.</text>
</comment>
<dbReference type="InterPro" id="IPR001563">
    <property type="entry name" value="Peptidase_S10"/>
</dbReference>
<name>A0A7W4NZK7_9PROT</name>
<proteinExistence type="predicted"/>
<reference evidence="7 8" key="1">
    <citation type="submission" date="2020-04" db="EMBL/GenBank/DDBJ databases">
        <title>Description of novel Gluconacetobacter.</title>
        <authorList>
            <person name="Sombolestani A."/>
        </authorList>
    </citation>
    <scope>NUCLEOTIDE SEQUENCE [LARGE SCALE GENOMIC DNA]</scope>
    <source>
        <strain evidence="7 8">LMG 27801</strain>
    </source>
</reference>
<evidence type="ECO:0000256" key="4">
    <source>
        <dbReference type="ARBA" id="ARBA00022801"/>
    </source>
</evidence>
<accession>A0A7W4NZK7</accession>
<evidence type="ECO:0000256" key="2">
    <source>
        <dbReference type="ARBA" id="ARBA00022670"/>
    </source>
</evidence>
<feature type="signal peptide" evidence="6">
    <location>
        <begin position="1"/>
        <end position="26"/>
    </location>
</feature>
<dbReference type="AlphaFoldDB" id="A0A7W4NZK7"/>
<dbReference type="Pfam" id="PF00450">
    <property type="entry name" value="Peptidase_S10"/>
    <property type="match status" value="1"/>
</dbReference>
<evidence type="ECO:0000313" key="7">
    <source>
        <dbReference type="EMBL" id="MBB2169738.1"/>
    </source>
</evidence>
<dbReference type="Gene3D" id="3.40.50.1820">
    <property type="entry name" value="alpha/beta hydrolase"/>
    <property type="match status" value="1"/>
</dbReference>
<keyword evidence="3 6" id="KW-0732">Signal</keyword>
<keyword evidence="1" id="KW-0121">Carboxypeptidase</keyword>
<dbReference type="GO" id="GO:0006508">
    <property type="term" value="P:proteolysis"/>
    <property type="evidence" value="ECO:0007669"/>
    <property type="project" value="UniProtKB-KW"/>
</dbReference>
<evidence type="ECO:0000313" key="8">
    <source>
        <dbReference type="Proteomes" id="UP000559860"/>
    </source>
</evidence>
<dbReference type="Proteomes" id="UP000559860">
    <property type="component" value="Unassembled WGS sequence"/>
</dbReference>
<dbReference type="RefSeq" id="WP_182987234.1">
    <property type="nucleotide sequence ID" value="NZ_JABEQD010000012.1"/>
</dbReference>
<organism evidence="7 8">
    <name type="scientific">Gluconacetobacter aggeris</name>
    <dbReference type="NCBI Taxonomy" id="1286186"/>
    <lineage>
        <taxon>Bacteria</taxon>
        <taxon>Pseudomonadati</taxon>
        <taxon>Pseudomonadota</taxon>
        <taxon>Alphaproteobacteria</taxon>
        <taxon>Acetobacterales</taxon>
        <taxon>Acetobacteraceae</taxon>
        <taxon>Gluconacetobacter</taxon>
    </lineage>
</organism>
<protein>
    <submittedName>
        <fullName evidence="7">Peptidase S10</fullName>
    </submittedName>
</protein>
<evidence type="ECO:0000256" key="1">
    <source>
        <dbReference type="ARBA" id="ARBA00022645"/>
    </source>
</evidence>
<dbReference type="InterPro" id="IPR029058">
    <property type="entry name" value="AB_hydrolase_fold"/>
</dbReference>
<keyword evidence="5" id="KW-0325">Glycoprotein</keyword>
<keyword evidence="4" id="KW-0378">Hydrolase</keyword>
<keyword evidence="2" id="KW-0645">Protease</keyword>
<dbReference type="EMBL" id="JABEQD010000012">
    <property type="protein sequence ID" value="MBB2169738.1"/>
    <property type="molecule type" value="Genomic_DNA"/>
</dbReference>
<gene>
    <name evidence="7" type="ORF">HLH36_15510</name>
</gene>
<dbReference type="PANTHER" id="PTHR11802:SF3">
    <property type="entry name" value="RETINOID-INDUCIBLE SERINE CARBOXYPEPTIDASE"/>
    <property type="match status" value="1"/>
</dbReference>
<dbReference type="GO" id="GO:0004185">
    <property type="term" value="F:serine-type carboxypeptidase activity"/>
    <property type="evidence" value="ECO:0007669"/>
    <property type="project" value="InterPro"/>
</dbReference>